<dbReference type="Pfam" id="PF13709">
    <property type="entry name" value="DUF4159"/>
    <property type="match status" value="1"/>
</dbReference>
<evidence type="ECO:0000313" key="4">
    <source>
        <dbReference type="EMBL" id="KPQ11932.1"/>
    </source>
</evidence>
<evidence type="ECO:0000313" key="5">
    <source>
        <dbReference type="EMBL" id="SCC81572.1"/>
    </source>
</evidence>
<dbReference type="InterPro" id="IPR024163">
    <property type="entry name" value="Aerotolerance_reg_N"/>
</dbReference>
<name>A0A0P8AA09_9HYPH</name>
<keyword evidence="1" id="KW-1133">Transmembrane helix</keyword>
<protein>
    <submittedName>
        <fullName evidence="4 5">N-terminal double-transmembrane domain</fullName>
    </submittedName>
</protein>
<evidence type="ECO:0000259" key="2">
    <source>
        <dbReference type="Pfam" id="PF07584"/>
    </source>
</evidence>
<dbReference type="CDD" id="cd03143">
    <property type="entry name" value="A4_beta-galactosidase_middle_domain"/>
    <property type="match status" value="2"/>
</dbReference>
<dbReference type="Pfam" id="PF07584">
    <property type="entry name" value="BatA"/>
    <property type="match status" value="1"/>
</dbReference>
<evidence type="ECO:0000259" key="3">
    <source>
        <dbReference type="Pfam" id="PF13709"/>
    </source>
</evidence>
<evidence type="ECO:0000256" key="1">
    <source>
        <dbReference type="SAM" id="Phobius"/>
    </source>
</evidence>
<feature type="transmembrane region" description="Helical" evidence="1">
    <location>
        <begin position="657"/>
        <end position="675"/>
    </location>
</feature>
<reference evidence="4 6" key="1">
    <citation type="submission" date="2015-09" db="EMBL/GenBank/DDBJ databases">
        <title>Identification and resolution of microdiversity through metagenomic sequencing of parallel consortia.</title>
        <authorList>
            <person name="Nelson W.C."/>
            <person name="Romine M.F."/>
            <person name="Lindemann S.R."/>
        </authorList>
    </citation>
    <scope>NUCLEOTIDE SEQUENCE [LARGE SCALE GENOMIC DNA]</scope>
    <source>
        <strain evidence="4">HL-109</strain>
    </source>
</reference>
<proteinExistence type="predicted"/>
<feature type="transmembrane region" description="Helical" evidence="1">
    <location>
        <begin position="6"/>
        <end position="27"/>
    </location>
</feature>
<dbReference type="EMBL" id="LJSX01000004">
    <property type="protein sequence ID" value="KPQ11932.1"/>
    <property type="molecule type" value="Genomic_DNA"/>
</dbReference>
<dbReference type="PANTHER" id="PTHR37464:SF1">
    <property type="entry name" value="BLL2463 PROTEIN"/>
    <property type="match status" value="1"/>
</dbReference>
<dbReference type="Proteomes" id="UP000050497">
    <property type="component" value="Unassembled WGS sequence"/>
</dbReference>
<accession>A0A0P8AA09</accession>
<dbReference type="SUPFAM" id="SSF52317">
    <property type="entry name" value="Class I glutamine amidotransferase-like"/>
    <property type="match status" value="1"/>
</dbReference>
<dbReference type="Proteomes" id="UP000182800">
    <property type="component" value="Unassembled WGS sequence"/>
</dbReference>
<dbReference type="OrthoDB" id="9773014at2"/>
<dbReference type="InterPro" id="IPR025297">
    <property type="entry name" value="DUF4159"/>
</dbReference>
<dbReference type="Gene3D" id="3.40.50.12140">
    <property type="entry name" value="Domain of unknown function DUF4159"/>
    <property type="match status" value="1"/>
</dbReference>
<dbReference type="InterPro" id="IPR029062">
    <property type="entry name" value="Class_I_gatase-like"/>
</dbReference>
<dbReference type="NCBIfam" id="TIGR02226">
    <property type="entry name" value="two_anch"/>
    <property type="match status" value="1"/>
</dbReference>
<feature type="domain" description="DUF4159" evidence="3">
    <location>
        <begin position="692"/>
        <end position="910"/>
    </location>
</feature>
<dbReference type="AlphaFoldDB" id="A0A0P8AA09"/>
<organism evidence="4 6">
    <name type="scientific">Saliniramus fredricksonii</name>
    <dbReference type="NCBI Taxonomy" id="1653334"/>
    <lineage>
        <taxon>Bacteria</taxon>
        <taxon>Pseudomonadati</taxon>
        <taxon>Pseudomonadota</taxon>
        <taxon>Alphaproteobacteria</taxon>
        <taxon>Hyphomicrobiales</taxon>
        <taxon>Salinarimonadaceae</taxon>
        <taxon>Saliniramus</taxon>
    </lineage>
</organism>
<dbReference type="PANTHER" id="PTHR37464">
    <property type="entry name" value="BLL2463 PROTEIN"/>
    <property type="match status" value="1"/>
</dbReference>
<reference evidence="5 7" key="2">
    <citation type="submission" date="2016-08" db="EMBL/GenBank/DDBJ databases">
        <authorList>
            <person name="Varghese N."/>
            <person name="Submissions Spin"/>
        </authorList>
    </citation>
    <scope>NUCLEOTIDE SEQUENCE [LARGE SCALE GENOMIC DNA]</scope>
    <source>
        <strain evidence="5 7">HL-109</strain>
    </source>
</reference>
<dbReference type="PATRIC" id="fig|1653334.4.peg.1453"/>
<keyword evidence="7" id="KW-1185">Reference proteome</keyword>
<comment type="caution">
    <text evidence="4">The sequence shown here is derived from an EMBL/GenBank/DDBJ whole genome shotgun (WGS) entry which is preliminary data.</text>
</comment>
<keyword evidence="1" id="KW-0472">Membrane</keyword>
<evidence type="ECO:0000313" key="7">
    <source>
        <dbReference type="Proteomes" id="UP000182800"/>
    </source>
</evidence>
<keyword evidence="1 4" id="KW-0812">Transmembrane</keyword>
<sequence length="930" mass="99464">MFGLPLTFAVPLVLAGLIALPAIWLLLRVTPPQPRRIAFPPLKIVADLIPRRELPARTPWWLLLLRLVIAALLILAAAGPILNPAPSLEGDRRAPVLMIVDNGAGTAADWRRHAAIALEQGEAIARDGRSMGIVATATPVAEIALEEPAAALERLRAVNARPHFPQAESWRRPLSAFLEAHPDTEILWITGGVGIAGEDDMAMLLAEIAQDRTLTILGPDPAPALALGNARNSAQGLSVDVLRAEPNARDEGRVRAADLRGLTLAEETFVFLPDETETDVRFDIPIELRNSVARIDIVEEASAAATTLLDSRSRRSRVGIVTGTTLDLAQPLLAPTFYIERALEPYAEIREGRGGSAEAIEELLDGQVNVLVLADIGVLPPRTQARIATFMEEGGLLLRFAGSRMTGNVDDLLPVRLRDGGRNLGGALSWDAPRTLAEFARESPFHGLAVPDELGISRQILAEPSGALTERTWAALEDGTPIVTADRRGDGMSVLFHVTADASWSNLPLTGLFVDMLRETLQFAAAPPGAGLQTGGERQPVAPRLALDGAGNLGSPPSHARPVTRTFAERAGFDHPPGFYGPTESAIAVNTLNAEDRLVPVDLAILDARILPLEPAETVDLRPPLLVAALGLFLVDTILAMLLSGHAGAFAARFRRAALGTGALALAFLAISAPGPAPADTIEDIEAAMVTRLGYIRTHDARVDEISEAGLDGLSRALAARTSLEPGAPMGVDIETDELAFFPVLYWPIVPDAPIPSRDAMQRIEAYMKNGGMLIMDTRDAATNWRPGSARSPEAAYLRRLLADVDVPPLEPMPPDHVLTKTFFIMDELPGRHSSGVTWVEELPPAPVEEGMRPARAGDAVSPIIITANDLAGAWAIGSRGEAMLPVSGSDPRQREMAFRAGMNIVMYALTGNYKADQVHVPALLERLGN</sequence>
<dbReference type="STRING" id="1653334.GA0071312_2518"/>
<evidence type="ECO:0000313" key="6">
    <source>
        <dbReference type="Proteomes" id="UP000050497"/>
    </source>
</evidence>
<dbReference type="RefSeq" id="WP_074445246.1">
    <property type="nucleotide sequence ID" value="NZ_FMBM01000002.1"/>
</dbReference>
<dbReference type="Gene3D" id="3.40.50.880">
    <property type="match status" value="1"/>
</dbReference>
<gene>
    <name evidence="5" type="ORF">GA0071312_2518</name>
    <name evidence="4" type="ORF">HLUCCO17_03825</name>
</gene>
<feature type="transmembrane region" description="Helical" evidence="1">
    <location>
        <begin position="60"/>
        <end position="82"/>
    </location>
</feature>
<feature type="domain" description="Aerotolerance regulator N-terminal" evidence="2">
    <location>
        <begin position="6"/>
        <end position="80"/>
    </location>
</feature>
<feature type="transmembrane region" description="Helical" evidence="1">
    <location>
        <begin position="625"/>
        <end position="645"/>
    </location>
</feature>
<dbReference type="InterPro" id="IPR011933">
    <property type="entry name" value="Double_TM_dom"/>
</dbReference>
<dbReference type="EMBL" id="FMBM01000002">
    <property type="protein sequence ID" value="SCC81572.1"/>
    <property type="molecule type" value="Genomic_DNA"/>
</dbReference>